<dbReference type="EMBL" id="GBXM01100628">
    <property type="protein sequence ID" value="JAH07949.1"/>
    <property type="molecule type" value="Transcribed_RNA"/>
</dbReference>
<proteinExistence type="predicted"/>
<protein>
    <submittedName>
        <fullName evidence="1">Uncharacterized protein</fullName>
    </submittedName>
</protein>
<reference evidence="1" key="2">
    <citation type="journal article" date="2015" name="Fish Shellfish Immunol.">
        <title>Early steps in the European eel (Anguilla anguilla)-Vibrio vulnificus interaction in the gills: Role of the RtxA13 toxin.</title>
        <authorList>
            <person name="Callol A."/>
            <person name="Pajuelo D."/>
            <person name="Ebbesson L."/>
            <person name="Teles M."/>
            <person name="MacKenzie S."/>
            <person name="Amaro C."/>
        </authorList>
    </citation>
    <scope>NUCLEOTIDE SEQUENCE</scope>
</reference>
<sequence length="30" mass="3444">MHSEKVFLQRMHSCIPAEAPSRNLLIFNSS</sequence>
<accession>A0A0E9PTY0</accession>
<reference evidence="1" key="1">
    <citation type="submission" date="2014-11" db="EMBL/GenBank/DDBJ databases">
        <authorList>
            <person name="Amaro Gonzalez C."/>
        </authorList>
    </citation>
    <scope>NUCLEOTIDE SEQUENCE</scope>
</reference>
<dbReference type="AlphaFoldDB" id="A0A0E9PTY0"/>
<evidence type="ECO:0000313" key="1">
    <source>
        <dbReference type="EMBL" id="JAH07949.1"/>
    </source>
</evidence>
<organism evidence="1">
    <name type="scientific">Anguilla anguilla</name>
    <name type="common">European freshwater eel</name>
    <name type="synonym">Muraena anguilla</name>
    <dbReference type="NCBI Taxonomy" id="7936"/>
    <lineage>
        <taxon>Eukaryota</taxon>
        <taxon>Metazoa</taxon>
        <taxon>Chordata</taxon>
        <taxon>Craniata</taxon>
        <taxon>Vertebrata</taxon>
        <taxon>Euteleostomi</taxon>
        <taxon>Actinopterygii</taxon>
        <taxon>Neopterygii</taxon>
        <taxon>Teleostei</taxon>
        <taxon>Anguilliformes</taxon>
        <taxon>Anguillidae</taxon>
        <taxon>Anguilla</taxon>
    </lineage>
</organism>
<name>A0A0E9PTY0_ANGAN</name>